<sequence length="105" mass="12159">MSWFMILGLAAIVFFNRYYFLEPQVKIKLPLILNKMLNYSAPCLLTAICIPVIFFDGNHLRGVINNPYIYAAIFCIVIAMYLKKVLLSVIASLGFFYFINFLINY</sequence>
<evidence type="ECO:0000313" key="4">
    <source>
        <dbReference type="Proteomes" id="UP000076152"/>
    </source>
</evidence>
<name>A0A143J1K8_ACIPI</name>
<organism evidence="3 5">
    <name type="scientific">Acinetobacter pittii</name>
    <name type="common">Acinetobacter genomosp. 3</name>
    <dbReference type="NCBI Taxonomy" id="48296"/>
    <lineage>
        <taxon>Bacteria</taxon>
        <taxon>Pseudomonadati</taxon>
        <taxon>Pseudomonadota</taxon>
        <taxon>Gammaproteobacteria</taxon>
        <taxon>Moraxellales</taxon>
        <taxon>Moraxellaceae</taxon>
        <taxon>Acinetobacter</taxon>
        <taxon>Acinetobacter calcoaceticus/baumannii complex</taxon>
    </lineage>
</organism>
<keyword evidence="1" id="KW-1133">Transmembrane helix</keyword>
<evidence type="ECO:0000313" key="2">
    <source>
        <dbReference type="EMBL" id="AMX20118.1"/>
    </source>
</evidence>
<keyword evidence="1" id="KW-0812">Transmembrane</keyword>
<dbReference type="Proteomes" id="UP000076152">
    <property type="component" value="Chromosome"/>
</dbReference>
<gene>
    <name evidence="2" type="ORF">IEC338SC_2999</name>
    <name evidence="3" type="ORF">WP2W18E11_11170</name>
</gene>
<proteinExistence type="predicted"/>
<reference evidence="2 4" key="1">
    <citation type="submission" date="2016-04" db="EMBL/GenBank/DDBJ databases">
        <title>Complete genome sequencing of OXA-72 bearing Acinetobacter pittii strain IEC338SC.</title>
        <authorList>
            <person name="Brasiliense D.M."/>
            <person name="Lima K.V."/>
            <person name="Souza C.O."/>
            <person name="Dutra L.G."/>
            <person name="Mamizuka E.M."/>
            <person name="Perez-Chaparro P.J."/>
            <person name="McCulloch J.A."/>
        </authorList>
    </citation>
    <scope>NUCLEOTIDE SEQUENCE [LARGE SCALE GENOMIC DNA]</scope>
    <source>
        <strain evidence="2 4">IEC338SC</strain>
    </source>
</reference>
<evidence type="ECO:0000313" key="5">
    <source>
        <dbReference type="Proteomes" id="UP000515758"/>
    </source>
</evidence>
<reference evidence="3 5" key="2">
    <citation type="submission" date="2019-12" db="EMBL/GenBank/DDBJ databases">
        <title>complete genome sequences of Acinetobacter pittii str. WP2-W18-ESBL-11 isolated from wastewater treatment plant effluent.</title>
        <authorList>
            <person name="Sekizuka T."/>
            <person name="Itokawa K."/>
            <person name="Yatsu K."/>
            <person name="Inamine Y."/>
            <person name="Kuroda M."/>
        </authorList>
    </citation>
    <scope>NUCLEOTIDE SEQUENCE [LARGE SCALE GENOMIC DNA]</scope>
    <source>
        <strain evidence="3 5">WP2-W18-ESBL-11</strain>
    </source>
</reference>
<keyword evidence="1" id="KW-0472">Membrane</keyword>
<dbReference type="Proteomes" id="UP000515758">
    <property type="component" value="Chromosome"/>
</dbReference>
<accession>A0A143J1K8</accession>
<dbReference type="EMBL" id="AP021936">
    <property type="protein sequence ID" value="BBQ48119.1"/>
    <property type="molecule type" value="Genomic_DNA"/>
</dbReference>
<dbReference type="InterPro" id="IPR008407">
    <property type="entry name" value="Brnchd-chn_aa_trnsp_AzlD"/>
</dbReference>
<protein>
    <submittedName>
        <fullName evidence="2">Branched-chain amino acid transport protein (AzlD)</fullName>
    </submittedName>
</protein>
<dbReference type="Pfam" id="PF05437">
    <property type="entry name" value="AzlD"/>
    <property type="match status" value="1"/>
</dbReference>
<dbReference type="RefSeq" id="WP_016145923.1">
    <property type="nucleotide sequence ID" value="NZ_AP021936.1"/>
</dbReference>
<feature type="transmembrane region" description="Helical" evidence="1">
    <location>
        <begin position="68"/>
        <end position="99"/>
    </location>
</feature>
<dbReference type="AlphaFoldDB" id="A0A143J1K8"/>
<evidence type="ECO:0000313" key="3">
    <source>
        <dbReference type="EMBL" id="BBQ48119.1"/>
    </source>
</evidence>
<evidence type="ECO:0000256" key="1">
    <source>
        <dbReference type="SAM" id="Phobius"/>
    </source>
</evidence>
<feature type="transmembrane region" description="Helical" evidence="1">
    <location>
        <begin position="39"/>
        <end position="56"/>
    </location>
</feature>
<dbReference type="EMBL" id="CP015145">
    <property type="protein sequence ID" value="AMX20118.1"/>
    <property type="molecule type" value="Genomic_DNA"/>
</dbReference>